<dbReference type="Pfam" id="PF03963">
    <property type="entry name" value="FlgD"/>
    <property type="match status" value="1"/>
</dbReference>
<dbReference type="Pfam" id="PF13861">
    <property type="entry name" value="FLgD_tudor"/>
    <property type="match status" value="1"/>
</dbReference>
<evidence type="ECO:0000256" key="5">
    <source>
        <dbReference type="RuleBase" id="RU362076"/>
    </source>
</evidence>
<feature type="domain" description="FlgD Tudor-like" evidence="7">
    <location>
        <begin position="99"/>
        <end position="236"/>
    </location>
</feature>
<gene>
    <name evidence="8" type="ORF">BJI67_05615</name>
</gene>
<name>A0A1D8K6N5_9GAMM</name>
<organism evidence="8 9">
    <name type="scientific">Acidihalobacter aeolianus</name>
    <dbReference type="NCBI Taxonomy" id="2792603"/>
    <lineage>
        <taxon>Bacteria</taxon>
        <taxon>Pseudomonadati</taxon>
        <taxon>Pseudomonadota</taxon>
        <taxon>Gammaproteobacteria</taxon>
        <taxon>Chromatiales</taxon>
        <taxon>Ectothiorhodospiraceae</taxon>
        <taxon>Acidihalobacter</taxon>
    </lineage>
</organism>
<dbReference type="KEGG" id="aaeo:BJI67_05615"/>
<accession>A0A1D8K6N5</accession>
<dbReference type="InterPro" id="IPR025963">
    <property type="entry name" value="FLgD_Tudor"/>
</dbReference>
<sequence length="239" mass="24049">MTTGTVTNSSLNPSILAQLGLTGSTASPGTATSGSSSSNGQLGQQAFLNLMVAELQNQDPTQPMSAQNMLAQLAQFSTVSGIQNMATSFATLSQSMSTNQALQAASLVGRTVLAPSSQAVLPASGSMQGSVDVTTPAQQVTVGIYDPSGQLVKQIDLGNQVQGSANFTWDGSNMQGTPMPAGTYSVKATGVVNGQNQALSILTPGQVSSVTLSQNGGPITLGLAGGLGNVDLSQVQQIS</sequence>
<dbReference type="AlphaFoldDB" id="A0A1D8K6N5"/>
<comment type="similarity">
    <text evidence="1 5">Belongs to the FlgD family.</text>
</comment>
<evidence type="ECO:0000256" key="2">
    <source>
        <dbReference type="ARBA" id="ARBA00016013"/>
    </source>
</evidence>
<protein>
    <recommendedName>
        <fullName evidence="2 5">Basal-body rod modification protein FlgD</fullName>
    </recommendedName>
</protein>
<dbReference type="Gene3D" id="2.60.40.4070">
    <property type="match status" value="1"/>
</dbReference>
<reference evidence="8 9" key="1">
    <citation type="submission" date="2016-09" db="EMBL/GenBank/DDBJ databases">
        <title>Acidihalobacter prosperus V6 (DSM14174).</title>
        <authorList>
            <person name="Khaleque H.N."/>
            <person name="Ramsay J.P."/>
            <person name="Murphy R.J.T."/>
            <person name="Kaksonen A.H."/>
            <person name="Boxall N.J."/>
            <person name="Watkin E.L.J."/>
        </authorList>
    </citation>
    <scope>NUCLEOTIDE SEQUENCE [LARGE SCALE GENOMIC DNA]</scope>
    <source>
        <strain evidence="8 9">V6</strain>
    </source>
</reference>
<evidence type="ECO:0000259" key="7">
    <source>
        <dbReference type="Pfam" id="PF13861"/>
    </source>
</evidence>
<dbReference type="InterPro" id="IPR005648">
    <property type="entry name" value="FlgD"/>
</dbReference>
<dbReference type="Proteomes" id="UP000095342">
    <property type="component" value="Chromosome"/>
</dbReference>
<evidence type="ECO:0000313" key="8">
    <source>
        <dbReference type="EMBL" id="AOV16614.1"/>
    </source>
</evidence>
<evidence type="ECO:0000313" key="9">
    <source>
        <dbReference type="Proteomes" id="UP000095342"/>
    </source>
</evidence>
<dbReference type="Gene3D" id="2.30.30.910">
    <property type="match status" value="1"/>
</dbReference>
<feature type="domain" description="FlgD/Vpr Ig-like" evidence="6">
    <location>
        <begin position="123"/>
        <end position="190"/>
    </location>
</feature>
<dbReference type="Pfam" id="PF13860">
    <property type="entry name" value="FlgD_ig"/>
    <property type="match status" value="1"/>
</dbReference>
<dbReference type="GO" id="GO:0044781">
    <property type="term" value="P:bacterial-type flagellum organization"/>
    <property type="evidence" value="ECO:0007669"/>
    <property type="project" value="UniProtKB-UniRule"/>
</dbReference>
<comment type="function">
    <text evidence="4 5">Required for flagellar hook formation. May act as a scaffolding protein.</text>
</comment>
<dbReference type="EMBL" id="CP017448">
    <property type="protein sequence ID" value="AOV16614.1"/>
    <property type="molecule type" value="Genomic_DNA"/>
</dbReference>
<evidence type="ECO:0000259" key="6">
    <source>
        <dbReference type="Pfam" id="PF13860"/>
    </source>
</evidence>
<dbReference type="InterPro" id="IPR025965">
    <property type="entry name" value="FlgD/Vpr_Ig-like"/>
</dbReference>
<keyword evidence="9" id="KW-1185">Reference proteome</keyword>
<keyword evidence="3 5" id="KW-1005">Bacterial flagellum biogenesis</keyword>
<evidence type="ECO:0000256" key="1">
    <source>
        <dbReference type="ARBA" id="ARBA00010577"/>
    </source>
</evidence>
<dbReference type="RefSeq" id="WP_070072205.1">
    <property type="nucleotide sequence ID" value="NZ_CP017448.1"/>
</dbReference>
<evidence type="ECO:0000256" key="4">
    <source>
        <dbReference type="ARBA" id="ARBA00024746"/>
    </source>
</evidence>
<proteinExistence type="inferred from homology"/>
<evidence type="ECO:0000256" key="3">
    <source>
        <dbReference type="ARBA" id="ARBA00022795"/>
    </source>
</evidence>